<feature type="domain" description="AMP-binding enzyme C-terminal" evidence="1">
    <location>
        <begin position="16"/>
        <end position="88"/>
    </location>
</feature>
<keyword evidence="2" id="KW-0436">Ligase</keyword>
<dbReference type="Proteomes" id="UP000298324">
    <property type="component" value="Unassembled WGS sequence"/>
</dbReference>
<sequence>MNENDCACGVNYTYRELEDFLLNSPEVLEVAVVPGPDVCGEVYAFIVPRSGVFNPVRLELAFQCKLKNYGLKGFIEYRESLPKSGTGKLYRRELMNKAACWQR</sequence>
<organism evidence="2 3">
    <name type="scientific">Pelotomaculum schinkii</name>
    <dbReference type="NCBI Taxonomy" id="78350"/>
    <lineage>
        <taxon>Bacteria</taxon>
        <taxon>Bacillati</taxon>
        <taxon>Bacillota</taxon>
        <taxon>Clostridia</taxon>
        <taxon>Eubacteriales</taxon>
        <taxon>Desulfotomaculaceae</taxon>
        <taxon>Pelotomaculum</taxon>
    </lineage>
</organism>
<reference evidence="2 3" key="1">
    <citation type="journal article" date="2018" name="Environ. Microbiol.">
        <title>Novel energy conservation strategies and behaviour of Pelotomaculum schinkii driving syntrophic propionate catabolism.</title>
        <authorList>
            <person name="Hidalgo-Ahumada C.A.P."/>
            <person name="Nobu M.K."/>
            <person name="Narihiro T."/>
            <person name="Tamaki H."/>
            <person name="Liu W.T."/>
            <person name="Kamagata Y."/>
            <person name="Stams A.J.M."/>
            <person name="Imachi H."/>
            <person name="Sousa D.Z."/>
        </authorList>
    </citation>
    <scope>NUCLEOTIDE SEQUENCE [LARGE SCALE GENOMIC DNA]</scope>
    <source>
        <strain evidence="2 3">HH</strain>
    </source>
</reference>
<dbReference type="SUPFAM" id="SSF56801">
    <property type="entry name" value="Acetyl-CoA synthetase-like"/>
    <property type="match status" value="1"/>
</dbReference>
<protein>
    <submittedName>
        <fullName evidence="2">Long-chain-fatty-acid--CoA ligase</fullName>
        <ecNumber evidence="2">6.2.1.3</ecNumber>
    </submittedName>
</protein>
<dbReference type="EMBL" id="QFGA01000003">
    <property type="protein sequence ID" value="TEB04897.1"/>
    <property type="molecule type" value="Genomic_DNA"/>
</dbReference>
<comment type="caution">
    <text evidence="2">The sequence shown here is derived from an EMBL/GenBank/DDBJ whole genome shotgun (WGS) entry which is preliminary data.</text>
</comment>
<keyword evidence="3" id="KW-1185">Reference proteome</keyword>
<name>A0A4Y7R7Y9_9FIRM</name>
<dbReference type="InterPro" id="IPR025110">
    <property type="entry name" value="AMP-bd_C"/>
</dbReference>
<gene>
    <name evidence="2" type="primary">fadD_2</name>
    <name evidence="2" type="ORF">Psch_03660</name>
</gene>
<dbReference type="Pfam" id="PF13193">
    <property type="entry name" value="AMP-binding_C"/>
    <property type="match status" value="1"/>
</dbReference>
<evidence type="ECO:0000313" key="3">
    <source>
        <dbReference type="Proteomes" id="UP000298324"/>
    </source>
</evidence>
<dbReference type="GO" id="GO:0004467">
    <property type="term" value="F:long-chain fatty acid-CoA ligase activity"/>
    <property type="evidence" value="ECO:0007669"/>
    <property type="project" value="UniProtKB-EC"/>
</dbReference>
<accession>A0A4Y7R7Y9</accession>
<evidence type="ECO:0000313" key="2">
    <source>
        <dbReference type="EMBL" id="TEB04897.1"/>
    </source>
</evidence>
<dbReference type="Gene3D" id="3.30.300.30">
    <property type="match status" value="1"/>
</dbReference>
<dbReference type="AlphaFoldDB" id="A0A4Y7R7Y9"/>
<proteinExistence type="predicted"/>
<dbReference type="RefSeq" id="WP_190259186.1">
    <property type="nucleotide sequence ID" value="NZ_QFGA01000003.1"/>
</dbReference>
<dbReference type="InterPro" id="IPR045851">
    <property type="entry name" value="AMP-bd_C_sf"/>
</dbReference>
<evidence type="ECO:0000259" key="1">
    <source>
        <dbReference type="Pfam" id="PF13193"/>
    </source>
</evidence>
<dbReference type="EC" id="6.2.1.3" evidence="2"/>